<sequence length="305" mass="31175">MALAALSLFTGVSNLTPRAVFTDPEATRLLLISRVPRTLAALLAGCALAVSGQIMQMLARNRFVEPMTAGAGQSAALGVLLATILLPGEPIWAKMGLAAGAALAGSAGLMALIRPLPPTQPLLVPLVALVYGGMIGAAVTFVAYQGDLLQYVEVWLTGELSGVLKGRYELLWLAGATAAATWVIADRVTLLALGDAAARGLGLNVTVVTAAGLAAISLSTALVVVTLGAIPFVGLVVPNLVARHTGDNLRAALPLTALTGAALVLAADIAARVIRQPFEIPVAAITGILGSMPFLLLLYRGRARV</sequence>
<comment type="similarity">
    <text evidence="2">Belongs to the binding-protein-dependent transport system permease family. FecCD subfamily.</text>
</comment>
<feature type="transmembrane region" description="Helical" evidence="8">
    <location>
        <begin position="253"/>
        <end position="274"/>
    </location>
</feature>
<evidence type="ECO:0000256" key="4">
    <source>
        <dbReference type="ARBA" id="ARBA00022475"/>
    </source>
</evidence>
<gene>
    <name evidence="9" type="ORF">FGK64_15230</name>
</gene>
<protein>
    <submittedName>
        <fullName evidence="9">Iron chelate uptake ABC transporter family permease subunit</fullName>
    </submittedName>
</protein>
<comment type="subcellular location">
    <subcellularLocation>
        <location evidence="1">Cell membrane</location>
        <topology evidence="1">Multi-pass membrane protein</topology>
    </subcellularLocation>
</comment>
<dbReference type="PANTHER" id="PTHR30472">
    <property type="entry name" value="FERRIC ENTEROBACTIN TRANSPORT SYSTEM PERMEASE PROTEIN"/>
    <property type="match status" value="1"/>
</dbReference>
<evidence type="ECO:0000256" key="8">
    <source>
        <dbReference type="SAM" id="Phobius"/>
    </source>
</evidence>
<dbReference type="Proteomes" id="UP001191082">
    <property type="component" value="Unassembled WGS sequence"/>
</dbReference>
<keyword evidence="7 8" id="KW-0472">Membrane</keyword>
<keyword evidence="3" id="KW-0813">Transport</keyword>
<feature type="transmembrane region" description="Helical" evidence="8">
    <location>
        <begin position="91"/>
        <end position="113"/>
    </location>
</feature>
<keyword evidence="5 8" id="KW-0812">Transmembrane</keyword>
<dbReference type="Gene3D" id="1.10.3470.10">
    <property type="entry name" value="ABC transporter involved in vitamin B12 uptake, BtuC"/>
    <property type="match status" value="1"/>
</dbReference>
<keyword evidence="6 8" id="KW-1133">Transmembrane helix</keyword>
<feature type="transmembrane region" description="Helical" evidence="8">
    <location>
        <begin position="222"/>
        <end position="241"/>
    </location>
</feature>
<dbReference type="PANTHER" id="PTHR30472:SF27">
    <property type="entry name" value="PETROBACTIN IMPORT SYSTEM PERMEASE PROTEIN YCLN"/>
    <property type="match status" value="1"/>
</dbReference>
<proteinExistence type="inferred from homology"/>
<evidence type="ECO:0000256" key="1">
    <source>
        <dbReference type="ARBA" id="ARBA00004651"/>
    </source>
</evidence>
<reference evidence="9 10" key="1">
    <citation type="submission" date="2019-05" db="EMBL/GenBank/DDBJ databases">
        <title>Marivita sp. nov. isolated from sea sediment.</title>
        <authorList>
            <person name="Kim W."/>
        </authorList>
    </citation>
    <scope>NUCLEOTIDE SEQUENCE [LARGE SCALE GENOMIC DNA]</scope>
    <source>
        <strain evidence="9 10">CAU 1492</strain>
    </source>
</reference>
<evidence type="ECO:0000313" key="10">
    <source>
        <dbReference type="Proteomes" id="UP001191082"/>
    </source>
</evidence>
<dbReference type="CDD" id="cd06550">
    <property type="entry name" value="TM_ABC_iron-siderophores_like"/>
    <property type="match status" value="1"/>
</dbReference>
<feature type="transmembrane region" description="Helical" evidence="8">
    <location>
        <begin position="166"/>
        <end position="185"/>
    </location>
</feature>
<feature type="transmembrane region" description="Helical" evidence="8">
    <location>
        <begin position="67"/>
        <end position="85"/>
    </location>
</feature>
<keyword evidence="4" id="KW-1003">Cell membrane</keyword>
<dbReference type="InterPro" id="IPR000522">
    <property type="entry name" value="ABC_transptr_permease_BtuC"/>
</dbReference>
<dbReference type="EMBL" id="VCPC01000003">
    <property type="protein sequence ID" value="TMV11624.1"/>
    <property type="molecule type" value="Genomic_DNA"/>
</dbReference>
<feature type="transmembrane region" description="Helical" evidence="8">
    <location>
        <begin position="280"/>
        <end position="299"/>
    </location>
</feature>
<evidence type="ECO:0000256" key="5">
    <source>
        <dbReference type="ARBA" id="ARBA00022692"/>
    </source>
</evidence>
<comment type="caution">
    <text evidence="9">The sequence shown here is derived from an EMBL/GenBank/DDBJ whole genome shotgun (WGS) entry which is preliminary data.</text>
</comment>
<dbReference type="RefSeq" id="WP_138865017.1">
    <property type="nucleotide sequence ID" value="NZ_VCPC01000003.1"/>
</dbReference>
<evidence type="ECO:0000256" key="3">
    <source>
        <dbReference type="ARBA" id="ARBA00022448"/>
    </source>
</evidence>
<organism evidence="9 10">
    <name type="scientific">Arenibacterium halophilum</name>
    <dbReference type="NCBI Taxonomy" id="2583821"/>
    <lineage>
        <taxon>Bacteria</taxon>
        <taxon>Pseudomonadati</taxon>
        <taxon>Pseudomonadota</taxon>
        <taxon>Alphaproteobacteria</taxon>
        <taxon>Rhodobacterales</taxon>
        <taxon>Paracoccaceae</taxon>
        <taxon>Arenibacterium</taxon>
    </lineage>
</organism>
<evidence type="ECO:0000256" key="2">
    <source>
        <dbReference type="ARBA" id="ARBA00007935"/>
    </source>
</evidence>
<dbReference type="Pfam" id="PF01032">
    <property type="entry name" value="FecCD"/>
    <property type="match status" value="1"/>
</dbReference>
<evidence type="ECO:0000313" key="9">
    <source>
        <dbReference type="EMBL" id="TMV11624.1"/>
    </source>
</evidence>
<dbReference type="InterPro" id="IPR037294">
    <property type="entry name" value="ABC_BtuC-like"/>
</dbReference>
<feature type="transmembrane region" description="Helical" evidence="8">
    <location>
        <begin position="122"/>
        <end position="146"/>
    </location>
</feature>
<dbReference type="SUPFAM" id="SSF81345">
    <property type="entry name" value="ABC transporter involved in vitamin B12 uptake, BtuC"/>
    <property type="match status" value="1"/>
</dbReference>
<evidence type="ECO:0000256" key="7">
    <source>
        <dbReference type="ARBA" id="ARBA00023136"/>
    </source>
</evidence>
<keyword evidence="10" id="KW-1185">Reference proteome</keyword>
<feature type="transmembrane region" description="Helical" evidence="8">
    <location>
        <begin position="197"/>
        <end position="216"/>
    </location>
</feature>
<accession>A0ABY2X775</accession>
<evidence type="ECO:0000256" key="6">
    <source>
        <dbReference type="ARBA" id="ARBA00022989"/>
    </source>
</evidence>
<name>A0ABY2X775_9RHOB</name>